<dbReference type="GO" id="GO:0005946">
    <property type="term" value="C:alpha,alpha-trehalose-phosphate synthase complex (UDP-forming)"/>
    <property type="evidence" value="ECO:0007669"/>
    <property type="project" value="TreeGrafter"/>
</dbReference>
<sequence>MSLLVVSLYLPHTIHFNLDDPSLVEKVLSVPILSRSPSTASQPYDAPAQAPTGSTTQLLANSSVASSAVPTPIPNFIRSLASRVTSTHNTPPASPPLTADVEDFFFKLSTPPSVASHSAPNLDSVSGIPGSNSATSIEFERNFRSIYARSLKKAAKAAAAASAGKNSQVSTSSSNLSNGISNLTITNIPEHTISEDSSAISSPTSSSMSNALLTPAIVTHPRSRASSPPPAKHLVTPRSKSIPNVPSLRVAPKKVQELRKPTQLDAATVFKSAPWSVVKYHKGNGGLRNAIMRAEAEGTFSKKRWIGTLGMPTDALEGDTKKAIERVLLAEYQDAPVFVSDSTLEGHYTHYCKDILWPTFHYQIPDHPKSKAYEDHSWVHYHALNTAFADVVVANYTPGDTIWVHDYHLLLVPGLVREKIPDAKIGFFLHIAFPSSEVYRCLPTRKLLLRGMLGADVIGFQSREYARHFRQTVQVVLGIAPNRDDTIDYDGRRVAVVDMAIGIDPVSLRLASEDPDVKRWRQMLRERWPDKKMIVGRDKLDQFRGVRHKMLGYERFLKSYPEYKDKAIFIQVCLTNIASQDLESEVSDIVTRINSSTHVVSEPPVVFLHQDIAFEQYLALLYEADVFVVTSLREGMNLTCHEYIFCQRETSKGPLILSEFTGSAAVLGDKCLLVNPWDRVEVGEAFHKALSMPEEEREERYEKLYSEVTTNTCAHWVRLFLNKLDKTWEEQHQKNLKIH</sequence>
<dbReference type="GO" id="GO:0005992">
    <property type="term" value="P:trehalose biosynthetic process"/>
    <property type="evidence" value="ECO:0007669"/>
    <property type="project" value="InterPro"/>
</dbReference>
<name>A0AAD7VRH9_9ASCO</name>
<dbReference type="AlphaFoldDB" id="A0AAD7VRH9"/>
<dbReference type="FunFam" id="3.40.50.2000:FF:000036">
    <property type="entry name" value="Alpha,alpha-trehalose-phosphate synthase subunit Tps2"/>
    <property type="match status" value="1"/>
</dbReference>
<dbReference type="SUPFAM" id="SSF53756">
    <property type="entry name" value="UDP-Glycosyltransferase/glycogen phosphorylase"/>
    <property type="match status" value="1"/>
</dbReference>
<organism evidence="2 3">
    <name type="scientific">Lipomyces tetrasporus</name>
    <dbReference type="NCBI Taxonomy" id="54092"/>
    <lineage>
        <taxon>Eukaryota</taxon>
        <taxon>Fungi</taxon>
        <taxon>Dikarya</taxon>
        <taxon>Ascomycota</taxon>
        <taxon>Saccharomycotina</taxon>
        <taxon>Lipomycetes</taxon>
        <taxon>Lipomycetales</taxon>
        <taxon>Lipomycetaceae</taxon>
        <taxon>Lipomyces</taxon>
    </lineage>
</organism>
<accession>A0AAD7VRH9</accession>
<proteinExistence type="predicted"/>
<dbReference type="GeneID" id="80879530"/>
<evidence type="ECO:0000256" key="1">
    <source>
        <dbReference type="SAM" id="MobiDB-lite"/>
    </source>
</evidence>
<feature type="region of interest" description="Disordered" evidence="1">
    <location>
        <begin position="220"/>
        <end position="245"/>
    </location>
</feature>
<keyword evidence="3" id="KW-1185">Reference proteome</keyword>
<dbReference type="PANTHER" id="PTHR10788:SF15">
    <property type="entry name" value="TREHALOSE SYNTHASE COMPLEX REGULATORY SUBUNIT TPS3-RELATED"/>
    <property type="match status" value="1"/>
</dbReference>
<comment type="caution">
    <text evidence="2">The sequence shown here is derived from an EMBL/GenBank/DDBJ whole genome shotgun (WGS) entry which is preliminary data.</text>
</comment>
<dbReference type="EMBL" id="JARPMG010000007">
    <property type="protein sequence ID" value="KAJ8099218.1"/>
    <property type="molecule type" value="Genomic_DNA"/>
</dbReference>
<dbReference type="GO" id="GO:0004805">
    <property type="term" value="F:trehalose-phosphatase activity"/>
    <property type="evidence" value="ECO:0007669"/>
    <property type="project" value="TreeGrafter"/>
</dbReference>
<dbReference type="GO" id="GO:0003825">
    <property type="term" value="F:alpha,alpha-trehalose-phosphate synthase (UDP-forming) activity"/>
    <property type="evidence" value="ECO:0007669"/>
    <property type="project" value="TreeGrafter"/>
</dbReference>
<dbReference type="CDD" id="cd03788">
    <property type="entry name" value="GT20_TPS"/>
    <property type="match status" value="1"/>
</dbReference>
<dbReference type="PANTHER" id="PTHR10788">
    <property type="entry name" value="TREHALOSE-6-PHOSPHATE SYNTHASE"/>
    <property type="match status" value="1"/>
</dbReference>
<protein>
    <submittedName>
        <fullName evidence="2">Glycosyltransferase family 20-domain-containing protein</fullName>
    </submittedName>
</protein>
<dbReference type="Gene3D" id="3.40.50.2000">
    <property type="entry name" value="Glycogen Phosphorylase B"/>
    <property type="match status" value="2"/>
</dbReference>
<dbReference type="Pfam" id="PF00982">
    <property type="entry name" value="Glyco_transf_20"/>
    <property type="match status" value="1"/>
</dbReference>
<dbReference type="InterPro" id="IPR001830">
    <property type="entry name" value="Glyco_trans_20"/>
</dbReference>
<dbReference type="GO" id="GO:0005829">
    <property type="term" value="C:cytosol"/>
    <property type="evidence" value="ECO:0007669"/>
    <property type="project" value="TreeGrafter"/>
</dbReference>
<evidence type="ECO:0000313" key="3">
    <source>
        <dbReference type="Proteomes" id="UP001217417"/>
    </source>
</evidence>
<evidence type="ECO:0000313" key="2">
    <source>
        <dbReference type="EMBL" id="KAJ8099218.1"/>
    </source>
</evidence>
<dbReference type="Proteomes" id="UP001217417">
    <property type="component" value="Unassembled WGS sequence"/>
</dbReference>
<gene>
    <name evidence="2" type="ORF">POJ06DRAFT_130989</name>
</gene>
<reference evidence="2" key="1">
    <citation type="submission" date="2023-03" db="EMBL/GenBank/DDBJ databases">
        <title>Near-Complete genome sequence of Lipomyces tetrasporous NRRL Y-64009, an oleaginous yeast capable of growing on lignocellulosic hydrolysates.</title>
        <authorList>
            <consortium name="Lawrence Berkeley National Laboratory"/>
            <person name="Jagtap S.S."/>
            <person name="Liu J.-J."/>
            <person name="Walukiewicz H.E."/>
            <person name="Pangilinan J."/>
            <person name="Lipzen A."/>
            <person name="Ahrendt S."/>
            <person name="Koriabine M."/>
            <person name="Cobaugh K."/>
            <person name="Salamov A."/>
            <person name="Yoshinaga Y."/>
            <person name="Ng V."/>
            <person name="Daum C."/>
            <person name="Grigoriev I.V."/>
            <person name="Slininger P.J."/>
            <person name="Dien B.S."/>
            <person name="Jin Y.-S."/>
            <person name="Rao C.V."/>
        </authorList>
    </citation>
    <scope>NUCLEOTIDE SEQUENCE</scope>
    <source>
        <strain evidence="2">NRRL Y-64009</strain>
    </source>
</reference>
<dbReference type="RefSeq" id="XP_056042668.1">
    <property type="nucleotide sequence ID" value="XM_056184364.1"/>
</dbReference>